<organism evidence="2">
    <name type="scientific">bioreactor metagenome</name>
    <dbReference type="NCBI Taxonomy" id="1076179"/>
    <lineage>
        <taxon>unclassified sequences</taxon>
        <taxon>metagenomes</taxon>
        <taxon>ecological metagenomes</taxon>
    </lineage>
</organism>
<feature type="transmembrane region" description="Helical" evidence="1">
    <location>
        <begin position="38"/>
        <end position="64"/>
    </location>
</feature>
<gene>
    <name evidence="2" type="ORF">SDC9_130223</name>
</gene>
<dbReference type="EMBL" id="VSSQ01032027">
    <property type="protein sequence ID" value="MPM83160.1"/>
    <property type="molecule type" value="Genomic_DNA"/>
</dbReference>
<keyword evidence="1" id="KW-0472">Membrane</keyword>
<evidence type="ECO:0000256" key="1">
    <source>
        <dbReference type="SAM" id="Phobius"/>
    </source>
</evidence>
<keyword evidence="1" id="KW-1133">Transmembrane helix</keyword>
<protein>
    <submittedName>
        <fullName evidence="2">Uncharacterized protein</fullName>
    </submittedName>
</protein>
<dbReference type="AlphaFoldDB" id="A0A645D0W6"/>
<sequence length="67" mass="7769">MFKKKIDEAFDAVKDQDHPVDEENFRTTMEEEMERSDFLAMVLGAYKFFLPLFLGIILLVVLILSLG</sequence>
<keyword evidence="1" id="KW-0812">Transmembrane</keyword>
<accession>A0A645D0W6</accession>
<comment type="caution">
    <text evidence="2">The sequence shown here is derived from an EMBL/GenBank/DDBJ whole genome shotgun (WGS) entry which is preliminary data.</text>
</comment>
<evidence type="ECO:0000313" key="2">
    <source>
        <dbReference type="EMBL" id="MPM83160.1"/>
    </source>
</evidence>
<name>A0A645D0W6_9ZZZZ</name>
<reference evidence="2" key="1">
    <citation type="submission" date="2019-08" db="EMBL/GenBank/DDBJ databases">
        <authorList>
            <person name="Kucharzyk K."/>
            <person name="Murdoch R.W."/>
            <person name="Higgins S."/>
            <person name="Loffler F."/>
        </authorList>
    </citation>
    <scope>NUCLEOTIDE SEQUENCE</scope>
</reference>
<proteinExistence type="predicted"/>